<dbReference type="AlphaFoldDB" id="A0AA37WDU7"/>
<keyword evidence="6" id="KW-0963">Cytoplasm</keyword>
<keyword evidence="6" id="KW-0460">Magnesium</keyword>
<dbReference type="GO" id="GO:0005524">
    <property type="term" value="F:ATP binding"/>
    <property type="evidence" value="ECO:0007669"/>
    <property type="project" value="UniProtKB-KW"/>
</dbReference>
<dbReference type="GO" id="GO:0008776">
    <property type="term" value="F:acetate kinase activity"/>
    <property type="evidence" value="ECO:0007669"/>
    <property type="project" value="UniProtKB-UniRule"/>
</dbReference>
<dbReference type="GO" id="GO:0006085">
    <property type="term" value="P:acetyl-CoA biosynthetic process"/>
    <property type="evidence" value="ECO:0007669"/>
    <property type="project" value="UniProtKB-UniRule"/>
</dbReference>
<feature type="binding site" evidence="6">
    <location>
        <position position="385"/>
    </location>
    <ligand>
        <name>Mg(2+)</name>
        <dbReference type="ChEBI" id="CHEBI:18420"/>
    </ligand>
</feature>
<keyword evidence="4 6" id="KW-0418">Kinase</keyword>
<comment type="catalytic activity">
    <reaction evidence="6">
        <text>acetate + ATP = acetyl phosphate + ADP</text>
        <dbReference type="Rhea" id="RHEA:11352"/>
        <dbReference type="ChEBI" id="CHEBI:22191"/>
        <dbReference type="ChEBI" id="CHEBI:30089"/>
        <dbReference type="ChEBI" id="CHEBI:30616"/>
        <dbReference type="ChEBI" id="CHEBI:456216"/>
        <dbReference type="EC" id="2.7.2.1"/>
    </reaction>
</comment>
<comment type="pathway">
    <text evidence="6">Metabolic intermediate biosynthesis; acetyl-CoA biosynthesis; acetyl-CoA from acetate: step 1/2.</text>
</comment>
<evidence type="ECO:0000313" key="9">
    <source>
        <dbReference type="Proteomes" id="UP001156666"/>
    </source>
</evidence>
<dbReference type="Pfam" id="PF00871">
    <property type="entry name" value="Acetate_kinase"/>
    <property type="match status" value="1"/>
</dbReference>
<keyword evidence="2 6" id="KW-0808">Transferase</keyword>
<dbReference type="PANTHER" id="PTHR21060:SF15">
    <property type="entry name" value="ACETATE KINASE-RELATED"/>
    <property type="match status" value="1"/>
</dbReference>
<sequence length="399" mass="44025">MSKNVKILILNSGSSSIKYQVINMPSEQLVCKGIIERIGQESSIIEYESEKAKFKTSESIPDHKIGLHKIVDKLLDPDYGIIKRTEEIDIVGHRVVHGGNSFSDTSIITDQVKQQIEQYASLAPLHNPHNLSGINLAEELFPLSKQVAVFDTAFHQTIPTKAKKYAIPNELYEKHGIQVYGFHGTSHKYVSEQAIKYLKLKSSKIISVHLGNGCSMTAVVNGKSVDHSFGFAPTNGLIMGTRSGDIDHSIIFYLTETLGYKSKEVNDLLINKSGMLGLTGHSDLRDIQAGAIAGKEDCILALQMNAYRIRKYIGSYIAAMNGVDAIVFTGGIGENSSVLRKLVLEDMAFFGIHMDENKNKLNTGKIQEIDASLSKVALLVVPTNEELEIARQAFLKFEK</sequence>
<dbReference type="CDD" id="cd24010">
    <property type="entry name" value="ASKHA_NBD_AcK_PK"/>
    <property type="match status" value="1"/>
</dbReference>
<keyword evidence="5 6" id="KW-0067">ATP-binding</keyword>
<protein>
    <recommendedName>
        <fullName evidence="6">Acetate kinase</fullName>
        <ecNumber evidence="6">2.7.2.1</ecNumber>
    </recommendedName>
    <alternativeName>
        <fullName evidence="6">Acetokinase</fullName>
    </alternativeName>
</protein>
<keyword evidence="6" id="KW-0479">Metal-binding</keyword>
<feature type="binding site" evidence="6">
    <location>
        <begin position="209"/>
        <end position="213"/>
    </location>
    <ligand>
        <name>ATP</name>
        <dbReference type="ChEBI" id="CHEBI:30616"/>
    </ligand>
</feature>
<reference evidence="8" key="2">
    <citation type="submission" date="2023-01" db="EMBL/GenBank/DDBJ databases">
        <title>Draft genome sequence of Portibacter lacus strain NBRC 108769.</title>
        <authorList>
            <person name="Sun Q."/>
            <person name="Mori K."/>
        </authorList>
    </citation>
    <scope>NUCLEOTIDE SEQUENCE</scope>
    <source>
        <strain evidence="8">NBRC 108769</strain>
    </source>
</reference>
<comment type="cofactor">
    <cofactor evidence="6">
        <name>Mg(2+)</name>
        <dbReference type="ChEBI" id="CHEBI:18420"/>
    </cofactor>
    <cofactor evidence="6">
        <name>Mn(2+)</name>
        <dbReference type="ChEBI" id="CHEBI:29035"/>
    </cofactor>
    <text evidence="6">Mg(2+). Can also accept Mn(2+).</text>
</comment>
<dbReference type="RefSeq" id="WP_235293213.1">
    <property type="nucleotide sequence ID" value="NZ_BSOH01000005.1"/>
</dbReference>
<evidence type="ECO:0000256" key="4">
    <source>
        <dbReference type="ARBA" id="ARBA00022777"/>
    </source>
</evidence>
<comment type="similarity">
    <text evidence="1 6 7">Belongs to the acetokinase family.</text>
</comment>
<evidence type="ECO:0000256" key="2">
    <source>
        <dbReference type="ARBA" id="ARBA00022679"/>
    </source>
</evidence>
<dbReference type="Gene3D" id="3.30.420.40">
    <property type="match status" value="2"/>
</dbReference>
<feature type="binding site" evidence="6">
    <location>
        <begin position="283"/>
        <end position="285"/>
    </location>
    <ligand>
        <name>ATP</name>
        <dbReference type="ChEBI" id="CHEBI:30616"/>
    </ligand>
</feature>
<keyword evidence="3 6" id="KW-0547">Nucleotide-binding</keyword>
<dbReference type="GO" id="GO:0005737">
    <property type="term" value="C:cytoplasm"/>
    <property type="evidence" value="ECO:0007669"/>
    <property type="project" value="UniProtKB-SubCell"/>
</dbReference>
<gene>
    <name evidence="6 8" type="primary">ackA</name>
    <name evidence="8" type="ORF">GCM10007940_10220</name>
</gene>
<dbReference type="PRINTS" id="PR00471">
    <property type="entry name" value="ACETATEKNASE"/>
</dbReference>
<dbReference type="EMBL" id="BSOH01000005">
    <property type="protein sequence ID" value="GLR16407.1"/>
    <property type="molecule type" value="Genomic_DNA"/>
</dbReference>
<comment type="function">
    <text evidence="6">Catalyzes the formation of acetyl phosphate from acetate and ATP. Can also catalyze the reverse reaction.</text>
</comment>
<keyword evidence="9" id="KW-1185">Reference proteome</keyword>
<evidence type="ECO:0000256" key="3">
    <source>
        <dbReference type="ARBA" id="ARBA00022741"/>
    </source>
</evidence>
<organism evidence="8 9">
    <name type="scientific">Portibacter lacus</name>
    <dbReference type="NCBI Taxonomy" id="1099794"/>
    <lineage>
        <taxon>Bacteria</taxon>
        <taxon>Pseudomonadati</taxon>
        <taxon>Bacteroidota</taxon>
        <taxon>Saprospiria</taxon>
        <taxon>Saprospirales</taxon>
        <taxon>Haliscomenobacteraceae</taxon>
        <taxon>Portibacter</taxon>
    </lineage>
</organism>
<feature type="site" description="Transition state stabilizer" evidence="6">
    <location>
        <position position="242"/>
    </location>
</feature>
<evidence type="ECO:0000313" key="8">
    <source>
        <dbReference type="EMBL" id="GLR16407.1"/>
    </source>
</evidence>
<dbReference type="PANTHER" id="PTHR21060">
    <property type="entry name" value="ACETATE KINASE"/>
    <property type="match status" value="1"/>
</dbReference>
<dbReference type="InterPro" id="IPR043129">
    <property type="entry name" value="ATPase_NBD"/>
</dbReference>
<proteinExistence type="inferred from homology"/>
<dbReference type="HAMAP" id="MF_00020">
    <property type="entry name" value="Acetate_kinase"/>
    <property type="match status" value="1"/>
</dbReference>
<dbReference type="PROSITE" id="PS01075">
    <property type="entry name" value="ACETATE_KINASE_1"/>
    <property type="match status" value="1"/>
</dbReference>
<comment type="subcellular location">
    <subcellularLocation>
        <location evidence="6">Cytoplasm</location>
    </subcellularLocation>
</comment>
<reference evidence="8" key="1">
    <citation type="journal article" date="2014" name="Int. J. Syst. Evol. Microbiol.">
        <title>Complete genome sequence of Corynebacterium casei LMG S-19264T (=DSM 44701T), isolated from a smear-ripened cheese.</title>
        <authorList>
            <consortium name="US DOE Joint Genome Institute (JGI-PGF)"/>
            <person name="Walter F."/>
            <person name="Albersmeier A."/>
            <person name="Kalinowski J."/>
            <person name="Ruckert C."/>
        </authorList>
    </citation>
    <scope>NUCLEOTIDE SEQUENCE</scope>
    <source>
        <strain evidence="8">NBRC 108769</strain>
    </source>
</reference>
<feature type="binding site" evidence="6">
    <location>
        <position position="18"/>
    </location>
    <ligand>
        <name>ATP</name>
        <dbReference type="ChEBI" id="CHEBI:30616"/>
    </ligand>
</feature>
<dbReference type="GO" id="GO:0006083">
    <property type="term" value="P:acetate metabolic process"/>
    <property type="evidence" value="ECO:0007669"/>
    <property type="project" value="TreeGrafter"/>
</dbReference>
<dbReference type="SUPFAM" id="SSF53067">
    <property type="entry name" value="Actin-like ATPase domain"/>
    <property type="match status" value="2"/>
</dbReference>
<feature type="binding site" evidence="6">
    <location>
        <begin position="331"/>
        <end position="335"/>
    </location>
    <ligand>
        <name>ATP</name>
        <dbReference type="ChEBI" id="CHEBI:30616"/>
    </ligand>
</feature>
<feature type="binding site" evidence="6">
    <location>
        <position position="11"/>
    </location>
    <ligand>
        <name>Mg(2+)</name>
        <dbReference type="ChEBI" id="CHEBI:18420"/>
    </ligand>
</feature>
<evidence type="ECO:0000256" key="7">
    <source>
        <dbReference type="RuleBase" id="RU003835"/>
    </source>
</evidence>
<feature type="binding site" evidence="6">
    <location>
        <position position="94"/>
    </location>
    <ligand>
        <name>substrate</name>
    </ligand>
</feature>
<dbReference type="PIRSF" id="PIRSF000722">
    <property type="entry name" value="Acetate_prop_kin"/>
    <property type="match status" value="1"/>
</dbReference>
<dbReference type="InterPro" id="IPR000890">
    <property type="entry name" value="Aliphatic_acid_kin_short-chain"/>
</dbReference>
<dbReference type="PROSITE" id="PS01076">
    <property type="entry name" value="ACETATE_KINASE_2"/>
    <property type="match status" value="1"/>
</dbReference>
<comment type="caution">
    <text evidence="8">The sequence shown here is derived from an EMBL/GenBank/DDBJ whole genome shotgun (WGS) entry which is preliminary data.</text>
</comment>
<dbReference type="EC" id="2.7.2.1" evidence="6"/>
<dbReference type="Proteomes" id="UP001156666">
    <property type="component" value="Unassembled WGS sequence"/>
</dbReference>
<comment type="subunit">
    <text evidence="6">Homodimer.</text>
</comment>
<evidence type="ECO:0000256" key="1">
    <source>
        <dbReference type="ARBA" id="ARBA00008748"/>
    </source>
</evidence>
<accession>A0AA37WDU7</accession>
<dbReference type="InterPro" id="IPR004372">
    <property type="entry name" value="Ac/propionate_kinase"/>
</dbReference>
<feature type="site" description="Transition state stabilizer" evidence="6">
    <location>
        <position position="183"/>
    </location>
</feature>
<dbReference type="GO" id="GO:0000287">
    <property type="term" value="F:magnesium ion binding"/>
    <property type="evidence" value="ECO:0007669"/>
    <property type="project" value="UniProtKB-UniRule"/>
</dbReference>
<dbReference type="InterPro" id="IPR023865">
    <property type="entry name" value="Aliphatic_acid_kinase_CS"/>
</dbReference>
<dbReference type="NCBIfam" id="TIGR00016">
    <property type="entry name" value="ackA"/>
    <property type="match status" value="1"/>
</dbReference>
<evidence type="ECO:0000256" key="6">
    <source>
        <dbReference type="HAMAP-Rule" id="MF_00020"/>
    </source>
</evidence>
<evidence type="ECO:0000256" key="5">
    <source>
        <dbReference type="ARBA" id="ARBA00022840"/>
    </source>
</evidence>
<name>A0AA37WDU7_9BACT</name>
<feature type="active site" description="Proton donor/acceptor" evidence="6">
    <location>
        <position position="151"/>
    </location>
</feature>